<evidence type="ECO:0000313" key="10">
    <source>
        <dbReference type="Proteomes" id="UP000318126"/>
    </source>
</evidence>
<gene>
    <name evidence="9" type="ORF">FN961_20385</name>
</gene>
<dbReference type="OrthoDB" id="9796421at2"/>
<evidence type="ECO:0000256" key="2">
    <source>
        <dbReference type="ARBA" id="ARBA00022617"/>
    </source>
</evidence>
<dbReference type="PANTHER" id="PTHR33751:SF9">
    <property type="entry name" value="CYTOCHROME C4"/>
    <property type="match status" value="1"/>
</dbReference>
<dbReference type="GO" id="GO:0009055">
    <property type="term" value="F:electron transfer activity"/>
    <property type="evidence" value="ECO:0007669"/>
    <property type="project" value="InterPro"/>
</dbReference>
<dbReference type="InterPro" id="IPR050597">
    <property type="entry name" value="Cytochrome_c_Oxidase_Subunit"/>
</dbReference>
<feature type="domain" description="Cytochrome c" evidence="8">
    <location>
        <begin position="57"/>
        <end position="136"/>
    </location>
</feature>
<sequence>MTLLHQLSIKTSLLAAGLLLSSSCFAAATPVSAETEFSDSQAVSGLKLGQDVLSQKFDLAQGEALANTRCIACHGNVMLGIMPTYPSLMGQKSAYLFKQLIQFKQGKRANPIMQAQAGMLSEAEMKNVAYYYSQQAPLNLAK</sequence>
<evidence type="ECO:0000256" key="4">
    <source>
        <dbReference type="ARBA" id="ARBA00022982"/>
    </source>
</evidence>
<dbReference type="Gene3D" id="1.10.760.10">
    <property type="entry name" value="Cytochrome c-like domain"/>
    <property type="match status" value="1"/>
</dbReference>
<accession>A0A553JJ69</accession>
<reference evidence="10" key="1">
    <citation type="submission" date="2019-07" db="EMBL/GenBank/DDBJ databases">
        <title>Shewanella sp. YLB-08 draft genomic sequence.</title>
        <authorList>
            <person name="Yu L."/>
        </authorList>
    </citation>
    <scope>NUCLEOTIDE SEQUENCE [LARGE SCALE GENOMIC DNA]</scope>
    <source>
        <strain evidence="10">JCM 20706</strain>
    </source>
</reference>
<dbReference type="RefSeq" id="WP_144042010.1">
    <property type="nucleotide sequence ID" value="NZ_BMPL01000031.1"/>
</dbReference>
<organism evidence="9 10">
    <name type="scientific">Shewanella hanedai</name>
    <name type="common">Alteromonas hanedai</name>
    <dbReference type="NCBI Taxonomy" id="25"/>
    <lineage>
        <taxon>Bacteria</taxon>
        <taxon>Pseudomonadati</taxon>
        <taxon>Pseudomonadota</taxon>
        <taxon>Gammaproteobacteria</taxon>
        <taxon>Alteromonadales</taxon>
        <taxon>Shewanellaceae</taxon>
        <taxon>Shewanella</taxon>
    </lineage>
</organism>
<proteinExistence type="predicted"/>
<dbReference type="PROSITE" id="PS51007">
    <property type="entry name" value="CYTC"/>
    <property type="match status" value="1"/>
</dbReference>
<dbReference type="SUPFAM" id="SSF46626">
    <property type="entry name" value="Cytochrome c"/>
    <property type="match status" value="1"/>
</dbReference>
<keyword evidence="1" id="KW-0813">Transport</keyword>
<feature type="chain" id="PRO_5021729633" evidence="7">
    <location>
        <begin position="27"/>
        <end position="142"/>
    </location>
</feature>
<dbReference type="PANTHER" id="PTHR33751">
    <property type="entry name" value="CBB3-TYPE CYTOCHROME C OXIDASE SUBUNIT FIXP"/>
    <property type="match status" value="1"/>
</dbReference>
<evidence type="ECO:0000259" key="8">
    <source>
        <dbReference type="PROSITE" id="PS51007"/>
    </source>
</evidence>
<evidence type="ECO:0000313" key="9">
    <source>
        <dbReference type="EMBL" id="TRY12501.1"/>
    </source>
</evidence>
<keyword evidence="7" id="KW-0732">Signal</keyword>
<evidence type="ECO:0000256" key="5">
    <source>
        <dbReference type="ARBA" id="ARBA00023004"/>
    </source>
</evidence>
<evidence type="ECO:0000256" key="7">
    <source>
        <dbReference type="SAM" id="SignalP"/>
    </source>
</evidence>
<keyword evidence="5 6" id="KW-0408">Iron</keyword>
<keyword evidence="2 6" id="KW-0349">Heme</keyword>
<evidence type="ECO:0000256" key="1">
    <source>
        <dbReference type="ARBA" id="ARBA00022448"/>
    </source>
</evidence>
<dbReference type="AlphaFoldDB" id="A0A553JJ69"/>
<keyword evidence="4" id="KW-0249">Electron transport</keyword>
<dbReference type="Proteomes" id="UP000318126">
    <property type="component" value="Unassembled WGS sequence"/>
</dbReference>
<dbReference type="InterPro" id="IPR009056">
    <property type="entry name" value="Cyt_c-like_dom"/>
</dbReference>
<comment type="caution">
    <text evidence="9">The sequence shown here is derived from an EMBL/GenBank/DDBJ whole genome shotgun (WGS) entry which is preliminary data.</text>
</comment>
<keyword evidence="3 6" id="KW-0479">Metal-binding</keyword>
<dbReference type="EMBL" id="VKGK01000032">
    <property type="protein sequence ID" value="TRY12501.1"/>
    <property type="molecule type" value="Genomic_DNA"/>
</dbReference>
<evidence type="ECO:0000256" key="6">
    <source>
        <dbReference type="PROSITE-ProRule" id="PRU00433"/>
    </source>
</evidence>
<evidence type="ECO:0000256" key="3">
    <source>
        <dbReference type="ARBA" id="ARBA00022723"/>
    </source>
</evidence>
<name>A0A553JJ69_SHEHA</name>
<dbReference type="GO" id="GO:0046872">
    <property type="term" value="F:metal ion binding"/>
    <property type="evidence" value="ECO:0007669"/>
    <property type="project" value="UniProtKB-KW"/>
</dbReference>
<feature type="signal peptide" evidence="7">
    <location>
        <begin position="1"/>
        <end position="26"/>
    </location>
</feature>
<dbReference type="InterPro" id="IPR036909">
    <property type="entry name" value="Cyt_c-like_dom_sf"/>
</dbReference>
<protein>
    <submittedName>
        <fullName evidence="9">Cytochrome c</fullName>
    </submittedName>
</protein>
<dbReference type="Pfam" id="PF13442">
    <property type="entry name" value="Cytochrome_CBB3"/>
    <property type="match status" value="1"/>
</dbReference>
<keyword evidence="10" id="KW-1185">Reference proteome</keyword>
<dbReference type="GO" id="GO:0020037">
    <property type="term" value="F:heme binding"/>
    <property type="evidence" value="ECO:0007669"/>
    <property type="project" value="InterPro"/>
</dbReference>